<name>A0A2P2PJY2_RHIMU</name>
<reference evidence="1" key="1">
    <citation type="submission" date="2018-02" db="EMBL/GenBank/DDBJ databases">
        <title>Rhizophora mucronata_Transcriptome.</title>
        <authorList>
            <person name="Meera S.P."/>
            <person name="Sreeshan A."/>
            <person name="Augustine A."/>
        </authorList>
    </citation>
    <scope>NUCLEOTIDE SEQUENCE</scope>
    <source>
        <tissue evidence="1">Leaf</tissue>
    </source>
</reference>
<accession>A0A2P2PJY2</accession>
<dbReference type="AlphaFoldDB" id="A0A2P2PJY2"/>
<sequence length="59" mass="6916">MADSAVHYLELNRISKYNINTTQIAHVTHLIAESKYLMHNYPSEFRTQLQVLLTKVLTR</sequence>
<evidence type="ECO:0000313" key="1">
    <source>
        <dbReference type="EMBL" id="MBX54981.1"/>
    </source>
</evidence>
<protein>
    <submittedName>
        <fullName evidence="1">Uncharacterized protein</fullName>
    </submittedName>
</protein>
<proteinExistence type="predicted"/>
<organism evidence="1">
    <name type="scientific">Rhizophora mucronata</name>
    <name type="common">Asiatic mangrove</name>
    <dbReference type="NCBI Taxonomy" id="61149"/>
    <lineage>
        <taxon>Eukaryota</taxon>
        <taxon>Viridiplantae</taxon>
        <taxon>Streptophyta</taxon>
        <taxon>Embryophyta</taxon>
        <taxon>Tracheophyta</taxon>
        <taxon>Spermatophyta</taxon>
        <taxon>Magnoliopsida</taxon>
        <taxon>eudicotyledons</taxon>
        <taxon>Gunneridae</taxon>
        <taxon>Pentapetalae</taxon>
        <taxon>rosids</taxon>
        <taxon>fabids</taxon>
        <taxon>Malpighiales</taxon>
        <taxon>Rhizophoraceae</taxon>
        <taxon>Rhizophora</taxon>
    </lineage>
</organism>
<dbReference type="EMBL" id="GGEC01074497">
    <property type="protein sequence ID" value="MBX54981.1"/>
    <property type="molecule type" value="Transcribed_RNA"/>
</dbReference>